<dbReference type="SUPFAM" id="SSF53383">
    <property type="entry name" value="PLP-dependent transferases"/>
    <property type="match status" value="1"/>
</dbReference>
<dbReference type="Proteomes" id="UP000254765">
    <property type="component" value="Unassembled WGS sequence"/>
</dbReference>
<evidence type="ECO:0000259" key="3">
    <source>
        <dbReference type="Pfam" id="PF00266"/>
    </source>
</evidence>
<keyword evidence="1" id="KW-0663">Pyridoxal phosphate</keyword>
<feature type="domain" description="Aminotransferase class V" evidence="3">
    <location>
        <begin position="21"/>
        <end position="127"/>
    </location>
</feature>
<evidence type="ECO:0000256" key="1">
    <source>
        <dbReference type="ARBA" id="ARBA00022898"/>
    </source>
</evidence>
<dbReference type="EC" id="4.4.1.-" evidence="4"/>
<dbReference type="PANTHER" id="PTHR43586:SF8">
    <property type="entry name" value="CYSTEINE DESULFURASE 1, CHLOROPLASTIC"/>
    <property type="match status" value="1"/>
</dbReference>
<dbReference type="Gene3D" id="3.40.640.10">
    <property type="entry name" value="Type I PLP-dependent aspartate aminotransferase-like (Major domain)"/>
    <property type="match status" value="1"/>
</dbReference>
<evidence type="ECO:0000256" key="2">
    <source>
        <dbReference type="SAM" id="MobiDB-lite"/>
    </source>
</evidence>
<accession>A0A379YRC0</accession>
<dbReference type="Pfam" id="PF00266">
    <property type="entry name" value="Aminotran_5"/>
    <property type="match status" value="1"/>
</dbReference>
<dbReference type="EMBL" id="UGYK01000002">
    <property type="protein sequence ID" value="SUI48295.1"/>
    <property type="molecule type" value="Genomic_DNA"/>
</dbReference>
<dbReference type="AlphaFoldDB" id="A0A379YRC0"/>
<dbReference type="InterPro" id="IPR000192">
    <property type="entry name" value="Aminotrans_V_dom"/>
</dbReference>
<evidence type="ECO:0000313" key="4">
    <source>
        <dbReference type="EMBL" id="SUI48295.1"/>
    </source>
</evidence>
<protein>
    <submittedName>
        <fullName evidence="4">Cysteine sulfinate desulfinase</fullName>
        <ecNumber evidence="4">4.4.1.-</ecNumber>
    </submittedName>
</protein>
<dbReference type="InterPro" id="IPR015424">
    <property type="entry name" value="PyrdxlP-dep_Trfase"/>
</dbReference>
<gene>
    <name evidence="4" type="primary">csdA_2</name>
    <name evidence="4" type="ORF">NCTC10211_02223</name>
</gene>
<dbReference type="PANTHER" id="PTHR43586">
    <property type="entry name" value="CYSTEINE DESULFURASE"/>
    <property type="match status" value="1"/>
</dbReference>
<evidence type="ECO:0000313" key="5">
    <source>
        <dbReference type="Proteomes" id="UP000254765"/>
    </source>
</evidence>
<dbReference type="InterPro" id="IPR015421">
    <property type="entry name" value="PyrdxlP-dep_Trfase_major"/>
</dbReference>
<name>A0A379YRC0_SERMA</name>
<keyword evidence="4" id="KW-0456">Lyase</keyword>
<dbReference type="GO" id="GO:0016829">
    <property type="term" value="F:lyase activity"/>
    <property type="evidence" value="ECO:0007669"/>
    <property type="project" value="UniProtKB-KW"/>
</dbReference>
<reference evidence="4 5" key="1">
    <citation type="submission" date="2018-06" db="EMBL/GenBank/DDBJ databases">
        <authorList>
            <consortium name="Pathogen Informatics"/>
            <person name="Doyle S."/>
        </authorList>
    </citation>
    <scope>NUCLEOTIDE SEQUENCE [LARGE SCALE GENOMIC DNA]</scope>
    <source>
        <strain evidence="4 5">NCTC10211</strain>
    </source>
</reference>
<feature type="compositionally biased region" description="Basic and acidic residues" evidence="2">
    <location>
        <begin position="136"/>
        <end position="145"/>
    </location>
</feature>
<feature type="region of interest" description="Disordered" evidence="2">
    <location>
        <begin position="124"/>
        <end position="145"/>
    </location>
</feature>
<sequence>MTPFNPSLFRQQFPALAQDGIYLDSAATALKPQAVIDATQQFYRDDAATVHRSQHRAAQDLTARFEQARGQVAQLIHAPSADDIVWTRGTTEAINLVAQSYLRPRLQPGDEILVSEAEHHANLIPLADGGGTNRRAGGETADRRRSVAGFDAAARPAQRQNPPVGAGANVQRHRRFARIWRRLSRWPMPPARA</sequence>
<proteinExistence type="predicted"/>
<organism evidence="4 5">
    <name type="scientific">Serratia marcescens</name>
    <dbReference type="NCBI Taxonomy" id="615"/>
    <lineage>
        <taxon>Bacteria</taxon>
        <taxon>Pseudomonadati</taxon>
        <taxon>Pseudomonadota</taxon>
        <taxon>Gammaproteobacteria</taxon>
        <taxon>Enterobacterales</taxon>
        <taxon>Yersiniaceae</taxon>
        <taxon>Serratia</taxon>
    </lineage>
</organism>